<comment type="caution">
    <text evidence="2">The sequence shown here is derived from an EMBL/GenBank/DDBJ whole genome shotgun (WGS) entry which is preliminary data.</text>
</comment>
<dbReference type="EMBL" id="JAUJFL010000004">
    <property type="protein sequence ID" value="KAK2605284.1"/>
    <property type="molecule type" value="Genomic_DNA"/>
</dbReference>
<feature type="region of interest" description="Disordered" evidence="1">
    <location>
        <begin position="399"/>
        <end position="433"/>
    </location>
</feature>
<proteinExistence type="predicted"/>
<accession>A0AAD9SEA8</accession>
<dbReference type="AlphaFoldDB" id="A0AAD9SEA8"/>
<gene>
    <name evidence="2" type="ORF">N8I77_008133</name>
</gene>
<reference evidence="2" key="1">
    <citation type="submission" date="2023-06" db="EMBL/GenBank/DDBJ databases">
        <authorList>
            <person name="Noh H."/>
        </authorList>
    </citation>
    <scope>NUCLEOTIDE SEQUENCE</scope>
    <source>
        <strain evidence="2">DUCC20226</strain>
    </source>
</reference>
<evidence type="ECO:0000313" key="2">
    <source>
        <dbReference type="EMBL" id="KAK2605284.1"/>
    </source>
</evidence>
<keyword evidence="3" id="KW-1185">Reference proteome</keyword>
<feature type="region of interest" description="Disordered" evidence="1">
    <location>
        <begin position="462"/>
        <end position="539"/>
    </location>
</feature>
<feature type="compositionally biased region" description="Polar residues" evidence="1">
    <location>
        <begin position="302"/>
        <end position="313"/>
    </location>
</feature>
<sequence>MQAIEGVTARIQSPALSLSTLMADDLIDKTGIPIPLEYRKLWVTKASENDKRLGKLSEDDLDAIHHHIAPSAIQEERASGASYTYSGFPTDDKHAGLRDAKIVPIRLNLDAGEVFNSFAGDRALQFNDFTALSTKGLPDEASSEMLQRWRIYDKKGRMLRHYPSHYLVWEDPVDKRLYARVPKPLEGFSRGACDHCRIHDQAREDEYVEYVDDRPQVDGIRAMSTGDTAVTPFCLCRYHWWFIWSGELLRPSQVLAIELLVGGDLRDRWGLSHMREFLRFMDCRIRDLEALADNDTLGGPNDTGNSTQSTSGLTLPHPNASGRSARLRVLRRLAMLAALRHGVPLPPPKSCYDEFFAANGNSIRPAHSEPSVDASTLAPEQRTKTPVGFVESLQKILQTDDSVSTPAPESPSDATVGPAGPPQTDGSAPKSAMDYAAAARTDLNGQPASFADEVIAPLHSAAAAQQQANGTPAPAPALTHDGGPPLLPPTEPLAMRKGKRRRGTGARGGGRRTIWKGREKKDDMGRDGDMNGSASGVGV</sequence>
<protein>
    <submittedName>
        <fullName evidence="2">Uncharacterized protein</fullName>
    </submittedName>
</protein>
<evidence type="ECO:0000313" key="3">
    <source>
        <dbReference type="Proteomes" id="UP001265746"/>
    </source>
</evidence>
<dbReference type="Proteomes" id="UP001265746">
    <property type="component" value="Unassembled WGS sequence"/>
</dbReference>
<feature type="region of interest" description="Disordered" evidence="1">
    <location>
        <begin position="366"/>
        <end position="385"/>
    </location>
</feature>
<organism evidence="2 3">
    <name type="scientific">Phomopsis amygdali</name>
    <name type="common">Fusicoccum amygdali</name>
    <dbReference type="NCBI Taxonomy" id="1214568"/>
    <lineage>
        <taxon>Eukaryota</taxon>
        <taxon>Fungi</taxon>
        <taxon>Dikarya</taxon>
        <taxon>Ascomycota</taxon>
        <taxon>Pezizomycotina</taxon>
        <taxon>Sordariomycetes</taxon>
        <taxon>Sordariomycetidae</taxon>
        <taxon>Diaporthales</taxon>
        <taxon>Diaporthaceae</taxon>
        <taxon>Diaporthe</taxon>
    </lineage>
</organism>
<name>A0AAD9SEA8_PHOAM</name>
<evidence type="ECO:0000256" key="1">
    <source>
        <dbReference type="SAM" id="MobiDB-lite"/>
    </source>
</evidence>
<feature type="region of interest" description="Disordered" evidence="1">
    <location>
        <begin position="294"/>
        <end position="321"/>
    </location>
</feature>
<feature type="compositionally biased region" description="Basic and acidic residues" evidence="1">
    <location>
        <begin position="516"/>
        <end position="529"/>
    </location>
</feature>
<feature type="compositionally biased region" description="Basic residues" evidence="1">
    <location>
        <begin position="496"/>
        <end position="515"/>
    </location>
</feature>